<evidence type="ECO:0000313" key="2">
    <source>
        <dbReference type="EMBL" id="MCH83229.1"/>
    </source>
</evidence>
<dbReference type="AlphaFoldDB" id="A0A392M7M4"/>
<organism evidence="2 3">
    <name type="scientific">Trifolium medium</name>
    <dbReference type="NCBI Taxonomy" id="97028"/>
    <lineage>
        <taxon>Eukaryota</taxon>
        <taxon>Viridiplantae</taxon>
        <taxon>Streptophyta</taxon>
        <taxon>Embryophyta</taxon>
        <taxon>Tracheophyta</taxon>
        <taxon>Spermatophyta</taxon>
        <taxon>Magnoliopsida</taxon>
        <taxon>eudicotyledons</taxon>
        <taxon>Gunneridae</taxon>
        <taxon>Pentapetalae</taxon>
        <taxon>rosids</taxon>
        <taxon>fabids</taxon>
        <taxon>Fabales</taxon>
        <taxon>Fabaceae</taxon>
        <taxon>Papilionoideae</taxon>
        <taxon>50 kb inversion clade</taxon>
        <taxon>NPAAA clade</taxon>
        <taxon>Hologalegina</taxon>
        <taxon>IRL clade</taxon>
        <taxon>Trifolieae</taxon>
        <taxon>Trifolium</taxon>
    </lineage>
</organism>
<sequence length="109" mass="12007">EPEDRYKENVLEGSRGKPATVVFKDEETENDLLHAADTSNEGNMTSTEIGELVPATRLLKKKKLKINLHRPLGNRVVFDDEGNKLPPLATIADPQSCKGTSLFDPGMCN</sequence>
<dbReference type="EMBL" id="LXQA010004844">
    <property type="protein sequence ID" value="MCH83229.1"/>
    <property type="molecule type" value="Genomic_DNA"/>
</dbReference>
<gene>
    <name evidence="2" type="ORF">A2U01_0004047</name>
</gene>
<keyword evidence="2" id="KW-0378">Hydrolase</keyword>
<feature type="region of interest" description="Disordered" evidence="1">
    <location>
        <begin position="1"/>
        <end position="25"/>
    </location>
</feature>
<evidence type="ECO:0000256" key="1">
    <source>
        <dbReference type="SAM" id="MobiDB-lite"/>
    </source>
</evidence>
<dbReference type="Proteomes" id="UP000265520">
    <property type="component" value="Unassembled WGS sequence"/>
</dbReference>
<name>A0A392M7M4_9FABA</name>
<accession>A0A392M7M4</accession>
<reference evidence="2 3" key="1">
    <citation type="journal article" date="2018" name="Front. Plant Sci.">
        <title>Red Clover (Trifolium pratense) and Zigzag Clover (T. medium) - A Picture of Genomic Similarities and Differences.</title>
        <authorList>
            <person name="Dluhosova J."/>
            <person name="Istvanek J."/>
            <person name="Nedelnik J."/>
            <person name="Repkova J."/>
        </authorList>
    </citation>
    <scope>NUCLEOTIDE SEQUENCE [LARGE SCALE GENOMIC DNA]</scope>
    <source>
        <strain evidence="3">cv. 10/8</strain>
        <tissue evidence="2">Leaf</tissue>
    </source>
</reference>
<comment type="caution">
    <text evidence="2">The sequence shown here is derived from an EMBL/GenBank/DDBJ whole genome shotgun (WGS) entry which is preliminary data.</text>
</comment>
<keyword evidence="3" id="KW-1185">Reference proteome</keyword>
<evidence type="ECO:0000313" key="3">
    <source>
        <dbReference type="Proteomes" id="UP000265520"/>
    </source>
</evidence>
<keyword evidence="2" id="KW-0547">Nucleotide-binding</keyword>
<proteinExistence type="predicted"/>
<dbReference type="GO" id="GO:0004386">
    <property type="term" value="F:helicase activity"/>
    <property type="evidence" value="ECO:0007669"/>
    <property type="project" value="UniProtKB-KW"/>
</dbReference>
<protein>
    <submittedName>
        <fullName evidence="2">DEAD-box ATP-dependent RNA helicase 32-like</fullName>
    </submittedName>
</protein>
<feature type="compositionally biased region" description="Basic and acidic residues" evidence="1">
    <location>
        <begin position="1"/>
        <end position="10"/>
    </location>
</feature>
<feature type="non-terminal residue" evidence="2">
    <location>
        <position position="1"/>
    </location>
</feature>
<keyword evidence="2" id="KW-0347">Helicase</keyword>
<keyword evidence="2" id="KW-0067">ATP-binding</keyword>